<dbReference type="Proteomes" id="UP000501926">
    <property type="component" value="Chromosome"/>
</dbReference>
<organism evidence="2">
    <name type="scientific">Kuenenia stuttgartiensis</name>
    <dbReference type="NCBI Taxonomy" id="174633"/>
    <lineage>
        <taxon>Bacteria</taxon>
        <taxon>Pseudomonadati</taxon>
        <taxon>Planctomycetota</taxon>
        <taxon>Candidatus Brocadiia</taxon>
        <taxon>Candidatus Brocadiales</taxon>
        <taxon>Candidatus Brocadiaceae</taxon>
        <taxon>Candidatus Kuenenia</taxon>
    </lineage>
</organism>
<evidence type="ECO:0000313" key="2">
    <source>
        <dbReference type="EMBL" id="CAJ73279.1"/>
    </source>
</evidence>
<protein>
    <submittedName>
        <fullName evidence="2">Uncharacterized protein</fullName>
    </submittedName>
</protein>
<feature type="region of interest" description="Disordered" evidence="1">
    <location>
        <begin position="20"/>
        <end position="39"/>
    </location>
</feature>
<accession>Q1Q6S9</accession>
<evidence type="ECO:0000256" key="1">
    <source>
        <dbReference type="SAM" id="MobiDB-lite"/>
    </source>
</evidence>
<sequence>MRVKLGWVFKRQRPNGIHFYPPLNPLPRGDLSNSPLGRGRGGPVHWLTKNI</sequence>
<dbReference type="AlphaFoldDB" id="Q1Q6S9"/>
<reference evidence="2" key="1">
    <citation type="journal article" date="2006" name="Nature">
        <title>Deciphering the evolution and metabolism of an anammox bacterium from a community genome.</title>
        <authorList>
            <person name="Strous M."/>
            <person name="Pelletier E."/>
            <person name="Mangenot S."/>
            <person name="Rattei T."/>
            <person name="Lehner A."/>
            <person name="Taylor M.W."/>
            <person name="Horn M."/>
            <person name="Daims H."/>
            <person name="Bartol-Mavel D."/>
            <person name="Wincker P."/>
            <person name="Barbe V."/>
            <person name="Fonknechten N."/>
            <person name="Vallenet D."/>
            <person name="Segurens B."/>
            <person name="Schenowitz-Truong C."/>
            <person name="Medigue C."/>
            <person name="Collingro A."/>
            <person name="Snel B."/>
            <person name="Dutilh B.E."/>
            <person name="OpDenCamp H.J.M."/>
            <person name="vanDerDrift C."/>
            <person name="Cirpus I."/>
            <person name="vanDePas-Schoonen K.T."/>
            <person name="Harhangi H.R."/>
            <person name="vanNiftrik L."/>
            <person name="Schmid M."/>
            <person name="Keltjens J."/>
            <person name="vanDeVossenberg J."/>
            <person name="Kartal B."/>
            <person name="Meier H."/>
            <person name="Frishman D."/>
            <person name="Huynen M.A."/>
            <person name="Mewes H."/>
            <person name="Weissenbach J."/>
            <person name="Jetten M.S.M."/>
            <person name="Wagner M."/>
            <person name="LePaslier D."/>
        </authorList>
    </citation>
    <scope>NUCLEOTIDE SEQUENCE</scope>
</reference>
<reference evidence="3 4" key="3">
    <citation type="submission" date="2020-02" db="EMBL/GenBank/DDBJ databases">
        <title>Newly sequenced genome of strain CSTR1 showed variability in Candidatus Kuenenia stuttgartiensis genomes.</title>
        <authorList>
            <person name="Ding C."/>
            <person name="Adrian L."/>
        </authorList>
    </citation>
    <scope>NUCLEOTIDE SEQUENCE [LARGE SCALE GENOMIC DNA]</scope>
    <source>
        <strain evidence="3 4">CSTR1</strain>
    </source>
</reference>
<dbReference type="EMBL" id="CP049055">
    <property type="protein sequence ID" value="QII12912.1"/>
    <property type="molecule type" value="Genomic_DNA"/>
</dbReference>
<name>Q1Q6S9_KUEST</name>
<evidence type="ECO:0000313" key="4">
    <source>
        <dbReference type="Proteomes" id="UP000501926"/>
    </source>
</evidence>
<proteinExistence type="predicted"/>
<gene>
    <name evidence="3" type="ORF">KsCSTR_35330</name>
    <name evidence="2" type="ORF">kuste2532</name>
</gene>
<dbReference type="EMBL" id="CT573071">
    <property type="protein sequence ID" value="CAJ73279.1"/>
    <property type="molecule type" value="Genomic_DNA"/>
</dbReference>
<reference evidence="2" key="2">
    <citation type="submission" date="2006-01" db="EMBL/GenBank/DDBJ databases">
        <authorList>
            <person name="Genoscope"/>
        </authorList>
    </citation>
    <scope>NUCLEOTIDE SEQUENCE</scope>
</reference>
<evidence type="ECO:0000313" key="3">
    <source>
        <dbReference type="EMBL" id="QII12912.1"/>
    </source>
</evidence>